<evidence type="ECO:0000256" key="5">
    <source>
        <dbReference type="SAM" id="Phobius"/>
    </source>
</evidence>
<dbReference type="EMBL" id="SDOV01000010">
    <property type="protein sequence ID" value="KAH7636324.1"/>
    <property type="molecule type" value="Genomic_DNA"/>
</dbReference>
<feature type="transmembrane region" description="Helical" evidence="5">
    <location>
        <begin position="668"/>
        <end position="686"/>
    </location>
</feature>
<evidence type="ECO:0000256" key="2">
    <source>
        <dbReference type="ARBA" id="ARBA00022692"/>
    </source>
</evidence>
<evidence type="ECO:0000256" key="3">
    <source>
        <dbReference type="ARBA" id="ARBA00022989"/>
    </source>
</evidence>
<feature type="transmembrane region" description="Helical" evidence="5">
    <location>
        <begin position="40"/>
        <end position="60"/>
    </location>
</feature>
<feature type="transmembrane region" description="Helical" evidence="5">
    <location>
        <begin position="635"/>
        <end position="662"/>
    </location>
</feature>
<gene>
    <name evidence="6" type="ORF">HUG17_10294</name>
</gene>
<reference evidence="6" key="1">
    <citation type="submission" date="2020-06" db="EMBL/GenBank/DDBJ databases">
        <authorList>
            <person name="Ji K."/>
            <person name="Li J."/>
        </authorList>
    </citation>
    <scope>NUCLEOTIDE SEQUENCE</scope>
    <source>
        <strain evidence="6">JKM2019</strain>
        <tissue evidence="6">Whole body</tissue>
    </source>
</reference>
<evidence type="ECO:0000313" key="6">
    <source>
        <dbReference type="EMBL" id="KAH7636324.1"/>
    </source>
</evidence>
<name>A0A9D4SBD2_DERFA</name>
<protein>
    <submittedName>
        <fullName evidence="6">Uncharacterized protein</fullName>
    </submittedName>
</protein>
<keyword evidence="2 5" id="KW-0812">Transmembrane</keyword>
<feature type="transmembrane region" description="Helical" evidence="5">
    <location>
        <begin position="191"/>
        <end position="209"/>
    </location>
</feature>
<feature type="transmembrane region" description="Helical" evidence="5">
    <location>
        <begin position="509"/>
        <end position="534"/>
    </location>
</feature>
<dbReference type="PANTHER" id="PTHR23507">
    <property type="entry name" value="ZGC:174356"/>
    <property type="match status" value="1"/>
</dbReference>
<reference evidence="6" key="2">
    <citation type="journal article" date="2021" name="World Allergy Organ. J.">
        <title>Chromosome-level assembly of Dermatophagoides farinae genome and transcriptome reveals two novel allergens Der f 37 and Der f 39.</title>
        <authorList>
            <person name="Chen J."/>
            <person name="Cai Z."/>
            <person name="Fan D."/>
            <person name="Hu J."/>
            <person name="Hou Y."/>
            <person name="He Y."/>
            <person name="Zhang Z."/>
            <person name="Zhao Z."/>
            <person name="Gao P."/>
            <person name="Hu W."/>
            <person name="Sun J."/>
            <person name="Li J."/>
            <person name="Ji K."/>
        </authorList>
    </citation>
    <scope>NUCLEOTIDE SEQUENCE</scope>
    <source>
        <strain evidence="6">JKM2019</strain>
    </source>
</reference>
<dbReference type="Gene3D" id="1.20.1250.20">
    <property type="entry name" value="MFS general substrate transporter like domains"/>
    <property type="match status" value="1"/>
</dbReference>
<feature type="transmembrane region" description="Helical" evidence="5">
    <location>
        <begin position="554"/>
        <end position="571"/>
    </location>
</feature>
<dbReference type="PANTHER" id="PTHR23507:SF1">
    <property type="entry name" value="FI18259P1-RELATED"/>
    <property type="match status" value="1"/>
</dbReference>
<feature type="transmembrane region" description="Helical" evidence="5">
    <location>
        <begin position="359"/>
        <end position="382"/>
    </location>
</feature>
<dbReference type="GO" id="GO:0022857">
    <property type="term" value="F:transmembrane transporter activity"/>
    <property type="evidence" value="ECO:0007669"/>
    <property type="project" value="InterPro"/>
</dbReference>
<sequence length="694" mass="79550">MIKTHIHQLLTIESYTSKPLAKYFNKKFPKKKKKNPEYRTIRFTIFQICLLVAMSSGSLLGGNLIHLVSDRGELLRNYDLNMWIVLVLQVFSFIMILVIGIDRKEHPNLSEIHRDVDKTIIDQIDESNPELNSDRNRSYSFNSYTNITNMGKNRLRSHIYYTCRSFFDVGNVRQTFRCLIQPRMNRIREQIMLLILLLFLQFLNSYVQLLTINYLVQDKICRIRYNQSKFFCQHIHEDIFDGDEKITKDQILSSAALYNNYNNIIQAIPMFIWSLFFGSFLDRHTGATRMIFAWMNIIGVFTAAFYLINIFNFSIDPYYLLLAGIHTYLTGGMATFLTVTHRYIIINTDPEYRTIRFTIFQICLLVAMSSGSLLGGNLIHLVSDRGELLRNYDLNMWIGLALQVGSFFMILVIGIDRKVTDPINSSENDEDLDATIVDEIDKSNPVLSSDQKSYSSITGTNIESTTTVKKSSLCQNVKYACCSFFDIENVRQTIRCLTKPRMNQIREQIILLILLLFLQFLNYLGLDSMFLQFSQKVYRFDSKTYANVTAFSKIMPNIILFISSHVLVKCLKWKEGTIFAITFTAALISQILIGTFTNPAVYLAALIIGSIGGLSSIVMKTKIARLIPKDEVGKIFSLISTLESLAPFLGTLIFSTIFSASVSTYPTLIYHAAAAMTLVCLILALFQDLYFHNQ</sequence>
<feature type="transmembrane region" description="Helical" evidence="5">
    <location>
        <begin position="318"/>
        <end position="339"/>
    </location>
</feature>
<dbReference type="InterPro" id="IPR036259">
    <property type="entry name" value="MFS_trans_sf"/>
</dbReference>
<dbReference type="InterPro" id="IPR011701">
    <property type="entry name" value="MFS"/>
</dbReference>
<comment type="subcellular location">
    <subcellularLocation>
        <location evidence="1">Membrane</location>
        <topology evidence="1">Multi-pass membrane protein</topology>
    </subcellularLocation>
</comment>
<dbReference type="AlphaFoldDB" id="A0A9D4SBD2"/>
<feature type="transmembrane region" description="Helical" evidence="5">
    <location>
        <begin position="602"/>
        <end position="623"/>
    </location>
</feature>
<evidence type="ECO:0000256" key="4">
    <source>
        <dbReference type="ARBA" id="ARBA00023136"/>
    </source>
</evidence>
<dbReference type="SUPFAM" id="SSF103473">
    <property type="entry name" value="MFS general substrate transporter"/>
    <property type="match status" value="1"/>
</dbReference>
<feature type="transmembrane region" description="Helical" evidence="5">
    <location>
        <begin position="394"/>
        <end position="415"/>
    </location>
</feature>
<keyword evidence="4 5" id="KW-0472">Membrane</keyword>
<proteinExistence type="predicted"/>
<evidence type="ECO:0000256" key="1">
    <source>
        <dbReference type="ARBA" id="ARBA00004141"/>
    </source>
</evidence>
<dbReference type="GO" id="GO:0016020">
    <property type="term" value="C:membrane"/>
    <property type="evidence" value="ECO:0007669"/>
    <property type="project" value="UniProtKB-SubCell"/>
</dbReference>
<keyword evidence="3 5" id="KW-1133">Transmembrane helix</keyword>
<dbReference type="Proteomes" id="UP000828236">
    <property type="component" value="Unassembled WGS sequence"/>
</dbReference>
<feature type="transmembrane region" description="Helical" evidence="5">
    <location>
        <begin position="578"/>
        <end position="596"/>
    </location>
</feature>
<dbReference type="Pfam" id="PF07690">
    <property type="entry name" value="MFS_1"/>
    <property type="match status" value="1"/>
</dbReference>
<feature type="transmembrane region" description="Helical" evidence="5">
    <location>
        <begin position="293"/>
        <end position="312"/>
    </location>
</feature>
<feature type="transmembrane region" description="Helical" evidence="5">
    <location>
        <begin position="80"/>
        <end position="101"/>
    </location>
</feature>
<organism evidence="6">
    <name type="scientific">Dermatophagoides farinae</name>
    <name type="common">American house dust mite</name>
    <dbReference type="NCBI Taxonomy" id="6954"/>
    <lineage>
        <taxon>Eukaryota</taxon>
        <taxon>Metazoa</taxon>
        <taxon>Ecdysozoa</taxon>
        <taxon>Arthropoda</taxon>
        <taxon>Chelicerata</taxon>
        <taxon>Arachnida</taxon>
        <taxon>Acari</taxon>
        <taxon>Acariformes</taxon>
        <taxon>Sarcoptiformes</taxon>
        <taxon>Astigmata</taxon>
        <taxon>Psoroptidia</taxon>
        <taxon>Analgoidea</taxon>
        <taxon>Pyroglyphidae</taxon>
        <taxon>Dermatophagoidinae</taxon>
        <taxon>Dermatophagoides</taxon>
    </lineage>
</organism>
<feature type="transmembrane region" description="Helical" evidence="5">
    <location>
        <begin position="264"/>
        <end position="281"/>
    </location>
</feature>
<comment type="caution">
    <text evidence="6">The sequence shown here is derived from an EMBL/GenBank/DDBJ whole genome shotgun (WGS) entry which is preliminary data.</text>
</comment>
<accession>A0A9D4SBD2</accession>